<name>A0A8S9JJX9_BRACR</name>
<sequence>MLSDLDEQASLLVLQGLSSQLMLLFSANGVEFVALWVTQGGAAQKEVYEIIVALLYPLLEAELF</sequence>
<evidence type="ECO:0000313" key="1">
    <source>
        <dbReference type="EMBL" id="KAF2581786.1"/>
    </source>
</evidence>
<protein>
    <submittedName>
        <fullName evidence="1">Uncharacterized protein</fullName>
    </submittedName>
</protein>
<accession>A0A8S9JJX9</accession>
<organism evidence="1 2">
    <name type="scientific">Brassica cretica</name>
    <name type="common">Mustard</name>
    <dbReference type="NCBI Taxonomy" id="69181"/>
    <lineage>
        <taxon>Eukaryota</taxon>
        <taxon>Viridiplantae</taxon>
        <taxon>Streptophyta</taxon>
        <taxon>Embryophyta</taxon>
        <taxon>Tracheophyta</taxon>
        <taxon>Spermatophyta</taxon>
        <taxon>Magnoliopsida</taxon>
        <taxon>eudicotyledons</taxon>
        <taxon>Gunneridae</taxon>
        <taxon>Pentapetalae</taxon>
        <taxon>rosids</taxon>
        <taxon>malvids</taxon>
        <taxon>Brassicales</taxon>
        <taxon>Brassicaceae</taxon>
        <taxon>Brassiceae</taxon>
        <taxon>Brassica</taxon>
    </lineage>
</organism>
<comment type="caution">
    <text evidence="1">The sequence shown here is derived from an EMBL/GenBank/DDBJ whole genome shotgun (WGS) entry which is preliminary data.</text>
</comment>
<evidence type="ECO:0000313" key="2">
    <source>
        <dbReference type="Proteomes" id="UP000712281"/>
    </source>
</evidence>
<dbReference type="EMBL" id="QGKW02001660">
    <property type="protein sequence ID" value="KAF2581786.1"/>
    <property type="molecule type" value="Genomic_DNA"/>
</dbReference>
<gene>
    <name evidence="1" type="ORF">F2Q68_00000093</name>
</gene>
<reference evidence="1" key="1">
    <citation type="submission" date="2019-12" db="EMBL/GenBank/DDBJ databases">
        <title>Genome sequencing and annotation of Brassica cretica.</title>
        <authorList>
            <person name="Studholme D.J."/>
            <person name="Sarris P.F."/>
        </authorList>
    </citation>
    <scope>NUCLEOTIDE SEQUENCE</scope>
    <source>
        <strain evidence="1">PFS-001/15</strain>
        <tissue evidence="1">Leaf</tissue>
    </source>
</reference>
<proteinExistence type="predicted"/>
<dbReference type="AlphaFoldDB" id="A0A8S9JJX9"/>
<dbReference type="Proteomes" id="UP000712281">
    <property type="component" value="Unassembled WGS sequence"/>
</dbReference>